<evidence type="ECO:0000259" key="5">
    <source>
        <dbReference type="Pfam" id="PF17137"/>
    </source>
</evidence>
<evidence type="ECO:0000256" key="2">
    <source>
        <dbReference type="RuleBase" id="RU361185"/>
    </source>
</evidence>
<feature type="domain" description="Glycoside hydrolase family 31 TIM barrel" evidence="4">
    <location>
        <begin position="246"/>
        <end position="590"/>
    </location>
</feature>
<dbReference type="PANTHER" id="PTHR22762:SF120">
    <property type="entry name" value="HETEROGLYCAN GLUCOSIDASE 1"/>
    <property type="match status" value="1"/>
</dbReference>
<dbReference type="CDD" id="cd14752">
    <property type="entry name" value="GH31_N"/>
    <property type="match status" value="1"/>
</dbReference>
<dbReference type="PANTHER" id="PTHR22762">
    <property type="entry name" value="ALPHA-GLUCOSIDASE"/>
    <property type="match status" value="1"/>
</dbReference>
<feature type="domain" description="Glycosyl hydrolase family 31 C-terminal" evidence="6">
    <location>
        <begin position="599"/>
        <end position="689"/>
    </location>
</feature>
<dbReference type="Proteomes" id="UP000292554">
    <property type="component" value="Unassembled WGS sequence"/>
</dbReference>
<reference evidence="7 8" key="1">
    <citation type="submission" date="2019-02" db="EMBL/GenBank/DDBJ databases">
        <title>Corallincola luteus sp. nov., a marine bacterium isolated from surface sediment of Bohai Sea in China.</title>
        <authorList>
            <person name="Ren Q."/>
        </authorList>
    </citation>
    <scope>NUCLEOTIDE SEQUENCE [LARGE SCALE GENOMIC DNA]</scope>
    <source>
        <strain evidence="7 8">DASS28</strain>
    </source>
</reference>
<evidence type="ECO:0000259" key="6">
    <source>
        <dbReference type="Pfam" id="PF21365"/>
    </source>
</evidence>
<feature type="signal peptide" evidence="3">
    <location>
        <begin position="1"/>
        <end position="21"/>
    </location>
</feature>
<dbReference type="InterPro" id="IPR017853">
    <property type="entry name" value="GH"/>
</dbReference>
<dbReference type="InterPro" id="IPR033403">
    <property type="entry name" value="DUF5110"/>
</dbReference>
<dbReference type="EMBL" id="SJXE01000001">
    <property type="protein sequence ID" value="TCI04419.1"/>
    <property type="molecule type" value="Genomic_DNA"/>
</dbReference>
<keyword evidence="2" id="KW-0326">Glycosidase</keyword>
<gene>
    <name evidence="7" type="ORF">EZV61_00120</name>
</gene>
<evidence type="ECO:0000259" key="4">
    <source>
        <dbReference type="Pfam" id="PF01055"/>
    </source>
</evidence>
<keyword evidence="3" id="KW-0732">Signal</keyword>
<dbReference type="Pfam" id="PF17137">
    <property type="entry name" value="DUF5110"/>
    <property type="match status" value="1"/>
</dbReference>
<keyword evidence="8" id="KW-1185">Reference proteome</keyword>
<keyword evidence="2" id="KW-0378">Hydrolase</keyword>
<comment type="similarity">
    <text evidence="1 2">Belongs to the glycosyl hydrolase 31 family.</text>
</comment>
<protein>
    <submittedName>
        <fullName evidence="7">DUF5110 domain-containing protein</fullName>
    </submittedName>
</protein>
<accession>A0ABY2ANE5</accession>
<dbReference type="Gene3D" id="2.60.40.1760">
    <property type="entry name" value="glycosyl hydrolase (family 31)"/>
    <property type="match status" value="1"/>
</dbReference>
<evidence type="ECO:0000256" key="1">
    <source>
        <dbReference type="ARBA" id="ARBA00007806"/>
    </source>
</evidence>
<comment type="caution">
    <text evidence="7">The sequence shown here is derived from an EMBL/GenBank/DDBJ whole genome shotgun (WGS) entry which is preliminary data.</text>
</comment>
<dbReference type="InterPro" id="IPR000322">
    <property type="entry name" value="Glyco_hydro_31_TIM"/>
</dbReference>
<feature type="domain" description="DUF5110" evidence="5">
    <location>
        <begin position="726"/>
        <end position="787"/>
    </location>
</feature>
<dbReference type="InterPro" id="IPR048395">
    <property type="entry name" value="Glyco_hydro_31_C"/>
</dbReference>
<dbReference type="Pfam" id="PF01055">
    <property type="entry name" value="Glyco_hydro_31_2nd"/>
    <property type="match status" value="1"/>
</dbReference>
<evidence type="ECO:0000313" key="7">
    <source>
        <dbReference type="EMBL" id="TCI04419.1"/>
    </source>
</evidence>
<dbReference type="Pfam" id="PF21365">
    <property type="entry name" value="Glyco_hydro_31_3rd"/>
    <property type="match status" value="1"/>
</dbReference>
<proteinExistence type="inferred from homology"/>
<dbReference type="RefSeq" id="WP_131413921.1">
    <property type="nucleotide sequence ID" value="NZ_SJXE01000001.1"/>
</dbReference>
<dbReference type="Gene3D" id="3.20.20.80">
    <property type="entry name" value="Glycosidases"/>
    <property type="match status" value="1"/>
</dbReference>
<dbReference type="SUPFAM" id="SSF51011">
    <property type="entry name" value="Glycosyl hydrolase domain"/>
    <property type="match status" value="1"/>
</dbReference>
<sequence length="846" mass="95464">MVKPIYLLTLLSCLFSFAAQSASVYRTVSGKNVLSIELLEDDLIHLEWAMNGNASSGRIYTSPMVLRNDHKAKPIPAGGNTLKTKTLSIRVDTSSLCVKVTDIRKQPEYELSNFCPTSTKPDQLSLQFSRENFYHIYGLGEQHKKLGEINGDLSGQRRTPGSEFGNKMVNQGGGAVGNMQVPVAYFLGQGMQNYALFLDNTYAQTWDFSADPYKVETGGDAIRAYVIGGRNLQDLRSGYLDLTGRPPVPPRKMFGLWMSEYGFDNWKEIDVAMRDLRAAKFPVDGAFLDLQWFGGIREGSENTKMGSMRWDKTNFPSPKLRIKEYKEKYGLGVVTIEEPYVGKRLPEYLTMATKGYLVRQCPYPCDPVYLNSQPWWGKGGMLDYTHLEGANFFHDWRREQLIKDGVMGHWTDLGEPEQFDVNAWYAGVGIGTETQHGHRDVHNLYNLFWSQSIAEGYARNKHTQRPFILSRSGTAGSQRFGTAIWSGDIGSNLKNLAAHINTQMHMSMSGFDYYGSDIGGFHRKALAGANVDEMYTQWLAVSAAIDIPMRPHTENLCNCKETSPAKIGDVNSNREIIRQRYALSPYYYSLAHEAYQRGAAIFPPMVYHYQDDPGVRTLANQKMIGDRMIVATVAEAGATEALVYLPKGEWIDFHDHERYQSAGEWFGPFPLYREGIYRLPTFVKTGTVIPQIVVDDTLLNIDGLRGTGQKQNTLLVVAYLGDGKLKSKFTLYEDDGESVSYKVKGKGTVNTDLILKQRNNSAELTIAEGRGRYDGMKPGREVNAMFITHGQEIASVAYRKERLKRFDSMQEYKRAARGWFQDGNRVYAKVGVMKLAFVNHIEVRWK</sequence>
<dbReference type="InterPro" id="IPR013780">
    <property type="entry name" value="Glyco_hydro_b"/>
</dbReference>
<evidence type="ECO:0000313" key="8">
    <source>
        <dbReference type="Proteomes" id="UP000292554"/>
    </source>
</evidence>
<dbReference type="SUPFAM" id="SSF51445">
    <property type="entry name" value="(Trans)glycosidases"/>
    <property type="match status" value="1"/>
</dbReference>
<dbReference type="SUPFAM" id="SSF74650">
    <property type="entry name" value="Galactose mutarotase-like"/>
    <property type="match status" value="1"/>
</dbReference>
<dbReference type="InterPro" id="IPR011013">
    <property type="entry name" value="Gal_mutarotase_sf_dom"/>
</dbReference>
<organism evidence="7 8">
    <name type="scientific">Corallincola luteus</name>
    <dbReference type="NCBI Taxonomy" id="1775177"/>
    <lineage>
        <taxon>Bacteria</taxon>
        <taxon>Pseudomonadati</taxon>
        <taxon>Pseudomonadota</taxon>
        <taxon>Gammaproteobacteria</taxon>
        <taxon>Alteromonadales</taxon>
        <taxon>Psychromonadaceae</taxon>
        <taxon>Corallincola</taxon>
    </lineage>
</organism>
<name>A0ABY2ANE5_9GAMM</name>
<dbReference type="Gene3D" id="2.60.40.1180">
    <property type="entry name" value="Golgi alpha-mannosidase II"/>
    <property type="match status" value="2"/>
</dbReference>
<evidence type="ECO:0000256" key="3">
    <source>
        <dbReference type="SAM" id="SignalP"/>
    </source>
</evidence>
<feature type="chain" id="PRO_5046328282" evidence="3">
    <location>
        <begin position="22"/>
        <end position="846"/>
    </location>
</feature>